<dbReference type="OrthoDB" id="753785at2759"/>
<dbReference type="InterPro" id="IPR016024">
    <property type="entry name" value="ARM-type_fold"/>
</dbReference>
<protein>
    <submittedName>
        <fullName evidence="1">Uncharacterized protein</fullName>
    </submittedName>
</protein>
<name>A0A9D4UVI3_ADICA</name>
<gene>
    <name evidence="1" type="ORF">GOP47_0010749</name>
</gene>
<evidence type="ECO:0000313" key="2">
    <source>
        <dbReference type="Proteomes" id="UP000886520"/>
    </source>
</evidence>
<dbReference type="SUPFAM" id="SSF48371">
    <property type="entry name" value="ARM repeat"/>
    <property type="match status" value="1"/>
</dbReference>
<evidence type="ECO:0000313" key="1">
    <source>
        <dbReference type="EMBL" id="KAI5074788.1"/>
    </source>
</evidence>
<dbReference type="AlphaFoldDB" id="A0A9D4UVI3"/>
<comment type="caution">
    <text evidence="1">The sequence shown here is derived from an EMBL/GenBank/DDBJ whole genome shotgun (WGS) entry which is preliminary data.</text>
</comment>
<accession>A0A9D4UVI3</accession>
<keyword evidence="2" id="KW-1185">Reference proteome</keyword>
<dbReference type="PANTHER" id="PTHR14873">
    <property type="entry name" value="OS06G0694100 PROTEIN"/>
    <property type="match status" value="1"/>
</dbReference>
<reference evidence="1" key="1">
    <citation type="submission" date="2021-01" db="EMBL/GenBank/DDBJ databases">
        <title>Adiantum capillus-veneris genome.</title>
        <authorList>
            <person name="Fang Y."/>
            <person name="Liao Q."/>
        </authorList>
    </citation>
    <scope>NUCLEOTIDE SEQUENCE</scope>
    <source>
        <strain evidence="1">H3</strain>
        <tissue evidence="1">Leaf</tissue>
    </source>
</reference>
<dbReference type="Proteomes" id="UP000886520">
    <property type="component" value="Chromosome 10"/>
</dbReference>
<dbReference type="InterPro" id="IPR011989">
    <property type="entry name" value="ARM-like"/>
</dbReference>
<sequence length="704" mass="79170">MEEQPTWAELRGDGGLTSKHWRTRLAAIQSLLALADQSSLMDDAPLTQLLDLLIFTVALSDAHSLVRKNAAECASKMFNMMHDHLSPTELDRYLSGFLAISVDNEREVQSAAAEALWSSSMGLGHQRFKEMVPRLAYRFVSTALHSMKIIQMTPTTTYFGGISNSFDMSVMVPALEGVINIEQFCRSVSIPEAIELEIGPPLVPLLVATLAALLEESEISRDQTGARKVSQLLRALGSSKYRQHITSMISSQLYDGMALARWYRISASVDDEVLDLLEKVNISVVLKGVYIALETASHPRIKDPETADIEDVENRALRHIIETLQIPPTLVKSIPETRDKILEEKFVNSSYYYLKVAEAILKGMSIDMIHGDIVQDLVLCCSALASTEDKNLSWIIRDIEELASGIVKCLGTMLAKAQLQAQIAKVKTDVDDCVERLILTLLPDLISKLKGHLRDHLRDNDDGSYGNSSSSASLATAIIASHQLYWCLKQVLHPHLSQSCVVIMPCALMALDHYSPDVKRQAMKLFIHLTDNLNPSELRWYKDAVLDCIIRNIVGCGDLWPLVVQTAIQLVLRIEGSNPRSKWYRNILNEMLSELERHQLDAIYFKVWMENIGSLFEAMGLVLVAHFKRLLSLLFLWLHTSDDSITLLVLNLLKMIAKYTWPRIPFYAERFWNELSKVYNESFNKKEGLAIRSSVLDVAVLLHL</sequence>
<dbReference type="Gene3D" id="1.25.10.10">
    <property type="entry name" value="Leucine-rich Repeat Variant"/>
    <property type="match status" value="1"/>
</dbReference>
<dbReference type="PANTHER" id="PTHR14873:SF1">
    <property type="entry name" value="OS06G0694100 PROTEIN"/>
    <property type="match status" value="1"/>
</dbReference>
<dbReference type="EMBL" id="JABFUD020000010">
    <property type="protein sequence ID" value="KAI5074788.1"/>
    <property type="molecule type" value="Genomic_DNA"/>
</dbReference>
<proteinExistence type="predicted"/>
<organism evidence="1 2">
    <name type="scientific">Adiantum capillus-veneris</name>
    <name type="common">Maidenhair fern</name>
    <dbReference type="NCBI Taxonomy" id="13818"/>
    <lineage>
        <taxon>Eukaryota</taxon>
        <taxon>Viridiplantae</taxon>
        <taxon>Streptophyta</taxon>
        <taxon>Embryophyta</taxon>
        <taxon>Tracheophyta</taxon>
        <taxon>Polypodiopsida</taxon>
        <taxon>Polypodiidae</taxon>
        <taxon>Polypodiales</taxon>
        <taxon>Pteridineae</taxon>
        <taxon>Pteridaceae</taxon>
        <taxon>Vittarioideae</taxon>
        <taxon>Adiantum</taxon>
    </lineage>
</organism>